<dbReference type="Gene3D" id="3.30.479.30">
    <property type="entry name" value="Band 7 domain"/>
    <property type="match status" value="1"/>
</dbReference>
<dbReference type="Proteomes" id="UP000078348">
    <property type="component" value="Unassembled WGS sequence"/>
</dbReference>
<dbReference type="PANTHER" id="PTHR43327">
    <property type="entry name" value="STOMATIN-LIKE PROTEIN 2, MITOCHONDRIAL"/>
    <property type="match status" value="1"/>
</dbReference>
<keyword evidence="1" id="KW-1133">Transmembrane helix</keyword>
<dbReference type="PANTHER" id="PTHR43327:SF3">
    <property type="entry name" value="BAND 7 DOMAIN-CONTAINING PROTEIN"/>
    <property type="match status" value="1"/>
</dbReference>
<dbReference type="EMBL" id="LXWW01000024">
    <property type="protein sequence ID" value="OAO17587.1"/>
    <property type="molecule type" value="Genomic_DNA"/>
</dbReference>
<dbReference type="InterPro" id="IPR050710">
    <property type="entry name" value="Band7/mec-2_domain"/>
</dbReference>
<keyword evidence="1" id="KW-0812">Transmembrane</keyword>
<comment type="caution">
    <text evidence="3">The sequence shown here is derived from an EMBL/GenBank/DDBJ whole genome shotgun (WGS) entry which is preliminary data.</text>
</comment>
<feature type="transmembrane region" description="Helical" evidence="1">
    <location>
        <begin position="7"/>
        <end position="25"/>
    </location>
</feature>
<sequence>MMEVFDWIVLAIFLFICVFYLIQFIKGCFVCPKERESIIVERLGQYNTTLGAGINCIIPVLDRMKVVKVKYLISENGVVHLRERSSHIITTQNEVMDFPMQPVITRDNAKIYLDAVLQYRIVNPKQMVYSVTNLPNVLSKMLQAQLRDVAGALDVDRIIEDTAILDRVAGELDMIARNWGVKIEMVKIQKVQADELSEVLAQKKNADFKNREVIINAKASKQTKIITAEGQRDQKIREAEGEAQRIVASARGQAEAVMNEAESEARSIKEIARSLEGSGDDPTMYLLALKYIDALKAICASPNTKVIFVPQETIMLQTAQLLGLNTVIPARA</sequence>
<dbReference type="STRING" id="478820.A0A196SN09"/>
<keyword evidence="1" id="KW-0472">Membrane</keyword>
<feature type="domain" description="Band 7" evidence="2">
    <location>
        <begin position="27"/>
        <end position="204"/>
    </location>
</feature>
<proteinExistence type="predicted"/>
<organism evidence="3 4">
    <name type="scientific">Blastocystis sp. subtype 1 (strain ATCC 50177 / NandII)</name>
    <dbReference type="NCBI Taxonomy" id="478820"/>
    <lineage>
        <taxon>Eukaryota</taxon>
        <taxon>Sar</taxon>
        <taxon>Stramenopiles</taxon>
        <taxon>Bigyra</taxon>
        <taxon>Opalozoa</taxon>
        <taxon>Opalinata</taxon>
        <taxon>Blastocystidae</taxon>
        <taxon>Blastocystis</taxon>
    </lineage>
</organism>
<dbReference type="SMART" id="SM00244">
    <property type="entry name" value="PHB"/>
    <property type="match status" value="1"/>
</dbReference>
<dbReference type="SUPFAM" id="SSF117892">
    <property type="entry name" value="Band 7/SPFH domain"/>
    <property type="match status" value="1"/>
</dbReference>
<dbReference type="OrthoDB" id="434619at2759"/>
<protein>
    <recommendedName>
        <fullName evidence="2">Band 7 domain-containing protein</fullName>
    </recommendedName>
</protein>
<dbReference type="InterPro" id="IPR036013">
    <property type="entry name" value="Band_7/SPFH_dom_sf"/>
</dbReference>
<dbReference type="Pfam" id="PF01145">
    <property type="entry name" value="Band_7"/>
    <property type="match status" value="1"/>
</dbReference>
<accession>A0A196SN09</accession>
<name>A0A196SN09_BLAHN</name>
<evidence type="ECO:0000256" key="1">
    <source>
        <dbReference type="SAM" id="Phobius"/>
    </source>
</evidence>
<evidence type="ECO:0000313" key="3">
    <source>
        <dbReference type="EMBL" id="OAO17587.1"/>
    </source>
</evidence>
<dbReference type="AlphaFoldDB" id="A0A196SN09"/>
<evidence type="ECO:0000259" key="2">
    <source>
        <dbReference type="SMART" id="SM00244"/>
    </source>
</evidence>
<gene>
    <name evidence="3" type="ORF">AV274_0665</name>
</gene>
<keyword evidence="4" id="KW-1185">Reference proteome</keyword>
<dbReference type="InterPro" id="IPR001107">
    <property type="entry name" value="Band_7"/>
</dbReference>
<reference evidence="3 4" key="1">
    <citation type="submission" date="2016-05" db="EMBL/GenBank/DDBJ databases">
        <title>Nuclear genome of Blastocystis sp. subtype 1 NandII.</title>
        <authorList>
            <person name="Gentekaki E."/>
            <person name="Curtis B."/>
            <person name="Stairs C."/>
            <person name="Eme L."/>
            <person name="Herman E."/>
            <person name="Klimes V."/>
            <person name="Arias M.C."/>
            <person name="Elias M."/>
            <person name="Hilliou F."/>
            <person name="Klute M."/>
            <person name="Malik S.-B."/>
            <person name="Pightling A."/>
            <person name="Rachubinski R."/>
            <person name="Salas D."/>
            <person name="Schlacht A."/>
            <person name="Suga H."/>
            <person name="Archibald J."/>
            <person name="Ball S.G."/>
            <person name="Clark G."/>
            <person name="Dacks J."/>
            <person name="Van Der Giezen M."/>
            <person name="Tsaousis A."/>
            <person name="Roger A."/>
        </authorList>
    </citation>
    <scope>NUCLEOTIDE SEQUENCE [LARGE SCALE GENOMIC DNA]</scope>
    <source>
        <strain evidence="4">ATCC 50177 / NandII</strain>
    </source>
</reference>
<evidence type="ECO:0000313" key="4">
    <source>
        <dbReference type="Proteomes" id="UP000078348"/>
    </source>
</evidence>